<sequence>MDYSHTDTELVRQPIGYWTWAAYKAVVTRTRAALAELGTTQPQWWVLAQVARADTPKTRAEVSELLRNYLDTGPEAMESEIDATVTAGWIVQDAETSDGRLSLTPEGRAFFEKAAALQDDLWTERHAGISDEEYLTTMKVLQRVIHNTGGRAWHH</sequence>
<accession>A0A6N9UGY4</accession>
<evidence type="ECO:0000313" key="1">
    <source>
        <dbReference type="EMBL" id="NEB15383.1"/>
    </source>
</evidence>
<protein>
    <submittedName>
        <fullName evidence="1">Winged helix-turn-helix transcriptional regulator</fullName>
    </submittedName>
</protein>
<proteinExistence type="predicted"/>
<dbReference type="AlphaFoldDB" id="A0A6N9UGY4"/>
<gene>
    <name evidence="1" type="ORF">G3I46_02440</name>
</gene>
<comment type="caution">
    <text evidence="1">The sequence shown here is derived from an EMBL/GenBank/DDBJ whole genome shotgun (WGS) entry which is preliminary data.</text>
</comment>
<name>A0A6N9UGY4_9ACTN</name>
<dbReference type="InterPro" id="IPR036388">
    <property type="entry name" value="WH-like_DNA-bd_sf"/>
</dbReference>
<reference evidence="1 2" key="1">
    <citation type="submission" date="2020-01" db="EMBL/GenBank/DDBJ databases">
        <title>Insect and environment-associated Actinomycetes.</title>
        <authorList>
            <person name="Currrie C."/>
            <person name="Chevrette M."/>
            <person name="Carlson C."/>
            <person name="Stubbendieck R."/>
            <person name="Wendt-Pienkowski E."/>
        </authorList>
    </citation>
    <scope>NUCLEOTIDE SEQUENCE [LARGE SCALE GENOMIC DNA]</scope>
    <source>
        <strain evidence="1 2">SID14172</strain>
    </source>
</reference>
<evidence type="ECO:0000313" key="2">
    <source>
        <dbReference type="Proteomes" id="UP000469545"/>
    </source>
</evidence>
<dbReference type="EMBL" id="JAAGMB010000052">
    <property type="protein sequence ID" value="NEB15383.1"/>
    <property type="molecule type" value="Genomic_DNA"/>
</dbReference>
<dbReference type="RefSeq" id="WP_007443736.1">
    <property type="nucleotide sequence ID" value="NZ_BEWB01000019.1"/>
</dbReference>
<dbReference type="SUPFAM" id="SSF46785">
    <property type="entry name" value="Winged helix' DNA-binding domain"/>
    <property type="match status" value="1"/>
</dbReference>
<keyword evidence="2" id="KW-1185">Reference proteome</keyword>
<organism evidence="1 2">
    <name type="scientific">Streptomyces coelicoflavus</name>
    <dbReference type="NCBI Taxonomy" id="285562"/>
    <lineage>
        <taxon>Bacteria</taxon>
        <taxon>Bacillati</taxon>
        <taxon>Actinomycetota</taxon>
        <taxon>Actinomycetes</taxon>
        <taxon>Kitasatosporales</taxon>
        <taxon>Streptomycetaceae</taxon>
        <taxon>Streptomyces</taxon>
    </lineage>
</organism>
<dbReference type="InterPro" id="IPR036390">
    <property type="entry name" value="WH_DNA-bd_sf"/>
</dbReference>
<dbReference type="Gene3D" id="1.10.10.10">
    <property type="entry name" value="Winged helix-like DNA-binding domain superfamily/Winged helix DNA-binding domain"/>
    <property type="match status" value="1"/>
</dbReference>
<dbReference type="Proteomes" id="UP000469545">
    <property type="component" value="Unassembled WGS sequence"/>
</dbReference>